<protein>
    <recommendedName>
        <fullName evidence="4">Peptidase</fullName>
    </recommendedName>
</protein>
<feature type="transmembrane region" description="Helical" evidence="1">
    <location>
        <begin position="47"/>
        <end position="66"/>
    </location>
</feature>
<evidence type="ECO:0000256" key="1">
    <source>
        <dbReference type="SAM" id="Phobius"/>
    </source>
</evidence>
<keyword evidence="3" id="KW-1185">Reference proteome</keyword>
<feature type="transmembrane region" description="Helical" evidence="1">
    <location>
        <begin position="87"/>
        <end position="108"/>
    </location>
</feature>
<organism evidence="2 3">
    <name type="scientific">Thermococcus piezophilus</name>
    <dbReference type="NCBI Taxonomy" id="1712654"/>
    <lineage>
        <taxon>Archaea</taxon>
        <taxon>Methanobacteriati</taxon>
        <taxon>Methanobacteriota</taxon>
        <taxon>Thermococci</taxon>
        <taxon>Thermococcales</taxon>
        <taxon>Thermococcaceae</taxon>
        <taxon>Thermococcus</taxon>
    </lineage>
</organism>
<evidence type="ECO:0000313" key="2">
    <source>
        <dbReference type="EMBL" id="ANF23359.1"/>
    </source>
</evidence>
<accession>A0A172WJ30</accession>
<reference evidence="3" key="1">
    <citation type="journal article" date="2016" name="Syst. Appl. Microbiol.">
        <title>Thermococcus piezophilus sp. nov., a novel hyperthermophilic and piezophilic archaeon with a broad pressure range for growth, isolated from a deepest hydrothermal vent at the Mid-Cayman Rise.</title>
        <authorList>
            <person name="Dalmasso C."/>
            <person name="Oger P."/>
            <person name="Selva G."/>
            <person name="Courtine D."/>
            <person name="L'Haridon S."/>
            <person name="Garlaschelli A."/>
            <person name="Roussel E."/>
            <person name="Miyazaki J."/>
            <person name="Reveillaud J."/>
            <person name="Jebbar M."/>
            <person name="Takai K."/>
            <person name="Maignien L."/>
            <person name="Alain K."/>
        </authorList>
    </citation>
    <scope>NUCLEOTIDE SEQUENCE [LARGE SCALE GENOMIC DNA]</scope>
    <source>
        <strain evidence="3">CDGS</strain>
    </source>
</reference>
<dbReference type="EMBL" id="CP015520">
    <property type="protein sequence ID" value="ANF23359.1"/>
    <property type="molecule type" value="Genomic_DNA"/>
</dbReference>
<keyword evidence="1" id="KW-0472">Membrane</keyword>
<dbReference type="KEGG" id="tpie:A7C91_09390"/>
<dbReference type="STRING" id="1712654.A7C91_09390"/>
<dbReference type="RefSeq" id="WP_068666938.1">
    <property type="nucleotide sequence ID" value="NZ_CP015520.1"/>
</dbReference>
<dbReference type="GeneID" id="28496406"/>
<feature type="transmembrane region" description="Helical" evidence="1">
    <location>
        <begin position="12"/>
        <end position="32"/>
    </location>
</feature>
<dbReference type="Proteomes" id="UP000076969">
    <property type="component" value="Chromosome"/>
</dbReference>
<gene>
    <name evidence="2" type="ORF">A7C91_09390</name>
</gene>
<sequence>MKFWEFTRIVAGNLLKVFLSVALVILVGAAYLDRLGCLLKNPLNGEIFISVFLMIYLHEVGHYIPLRNREIEVKRDGIGITISTTKPIPSSAVILSTLLPLLVAVVLTAISRNWVFIILWLGIGAMSLIDATEVM</sequence>
<feature type="transmembrane region" description="Helical" evidence="1">
    <location>
        <begin position="114"/>
        <end position="132"/>
    </location>
</feature>
<keyword evidence="1" id="KW-1133">Transmembrane helix</keyword>
<evidence type="ECO:0008006" key="4">
    <source>
        <dbReference type="Google" id="ProtNLM"/>
    </source>
</evidence>
<proteinExistence type="predicted"/>
<dbReference type="AlphaFoldDB" id="A0A172WJ30"/>
<dbReference type="OrthoDB" id="102546at2157"/>
<evidence type="ECO:0000313" key="3">
    <source>
        <dbReference type="Proteomes" id="UP000076969"/>
    </source>
</evidence>
<name>A0A172WJ30_9EURY</name>
<keyword evidence="1" id="KW-0812">Transmembrane</keyword>